<name>A0A9W6FEX1_9FIRM</name>
<dbReference type="SUPFAM" id="SSF51215">
    <property type="entry name" value="Regulatory protein AraC"/>
    <property type="match status" value="1"/>
</dbReference>
<dbReference type="SMART" id="SM00342">
    <property type="entry name" value="HTH_ARAC"/>
    <property type="match status" value="1"/>
</dbReference>
<dbReference type="PANTHER" id="PTHR43280">
    <property type="entry name" value="ARAC-FAMILY TRANSCRIPTIONAL REGULATOR"/>
    <property type="match status" value="1"/>
</dbReference>
<dbReference type="InterPro" id="IPR018060">
    <property type="entry name" value="HTH_AraC"/>
</dbReference>
<dbReference type="AlphaFoldDB" id="A0A9W6FEX1"/>
<dbReference type="GO" id="GO:0043565">
    <property type="term" value="F:sequence-specific DNA binding"/>
    <property type="evidence" value="ECO:0007669"/>
    <property type="project" value="InterPro"/>
</dbReference>
<sequence>METNVYRDIVGFQCLDQIEHQTNDLYLTRCGIQKCPPNYTWGPKLRPQYHMHFILDGSGYFEIDHQIHHLKKGQIFLIPPNTQARYYADSQTPWTYAFISFLGNKSAQYMEQAGFGSSPYIRDCNSDPEEYADVIRKMLKTHQLTITNELCRVSLLFSLFSMLTASSHSADSQYPQKHHDYLPETYFEHALQYIHFNYNKNIHIQDIADYIGITRSYLFYIFNKKLQMSPQKYLLNYRIEQAKNLLASTDIFIKDIAHNVGYEDSLAFSKMFRNATGYSPSAYRKLKTGSSEN</sequence>
<keyword evidence="1" id="KW-0805">Transcription regulation</keyword>
<dbReference type="Proteomes" id="UP001145094">
    <property type="component" value="Unassembled WGS sequence"/>
</dbReference>
<dbReference type="PANTHER" id="PTHR43280:SF2">
    <property type="entry name" value="HTH-TYPE TRANSCRIPTIONAL REGULATOR EXSA"/>
    <property type="match status" value="1"/>
</dbReference>
<dbReference type="InterPro" id="IPR020449">
    <property type="entry name" value="Tscrpt_reg_AraC-type_HTH"/>
</dbReference>
<dbReference type="Pfam" id="PF12833">
    <property type="entry name" value="HTH_18"/>
    <property type="match status" value="1"/>
</dbReference>
<reference evidence="5" key="3">
    <citation type="journal article" date="2023" name="Int. J. Syst. Evol. Microbiol.">
        <title>Sellimonas catena sp. nov., isolated from human faeces.</title>
        <authorList>
            <person name="Hisatomi A."/>
            <person name="Ohkuma M."/>
            <person name="Sakamoto M."/>
        </authorList>
    </citation>
    <scope>NUCLEOTIDE SEQUENCE</scope>
    <source>
        <strain evidence="5">18CBH55</strain>
    </source>
</reference>
<dbReference type="Gene3D" id="2.60.120.10">
    <property type="entry name" value="Jelly Rolls"/>
    <property type="match status" value="1"/>
</dbReference>
<comment type="caution">
    <text evidence="5">The sequence shown here is derived from an EMBL/GenBank/DDBJ whole genome shotgun (WGS) entry which is preliminary data.</text>
</comment>
<evidence type="ECO:0000256" key="1">
    <source>
        <dbReference type="ARBA" id="ARBA00023015"/>
    </source>
</evidence>
<evidence type="ECO:0000313" key="5">
    <source>
        <dbReference type="EMBL" id="GLG89255.1"/>
    </source>
</evidence>
<accession>A0A9W6FEX1</accession>
<dbReference type="InterPro" id="IPR014710">
    <property type="entry name" value="RmlC-like_jellyroll"/>
</dbReference>
<dbReference type="RefSeq" id="WP_281844484.1">
    <property type="nucleotide sequence ID" value="NZ_BSCH01000003.1"/>
</dbReference>
<evidence type="ECO:0000313" key="6">
    <source>
        <dbReference type="Proteomes" id="UP001145094"/>
    </source>
</evidence>
<dbReference type="GO" id="GO:0003700">
    <property type="term" value="F:DNA-binding transcription factor activity"/>
    <property type="evidence" value="ECO:0007669"/>
    <property type="project" value="InterPro"/>
</dbReference>
<dbReference type="EMBL" id="BSCH01000003">
    <property type="protein sequence ID" value="GLG89255.1"/>
    <property type="molecule type" value="Genomic_DNA"/>
</dbReference>
<dbReference type="PROSITE" id="PS00041">
    <property type="entry name" value="HTH_ARAC_FAMILY_1"/>
    <property type="match status" value="1"/>
</dbReference>
<dbReference type="Gene3D" id="1.10.10.60">
    <property type="entry name" value="Homeodomain-like"/>
    <property type="match status" value="2"/>
</dbReference>
<dbReference type="SUPFAM" id="SSF46689">
    <property type="entry name" value="Homeodomain-like"/>
    <property type="match status" value="2"/>
</dbReference>
<dbReference type="PROSITE" id="PS01124">
    <property type="entry name" value="HTH_ARAC_FAMILY_2"/>
    <property type="match status" value="1"/>
</dbReference>
<dbReference type="InterPro" id="IPR037923">
    <property type="entry name" value="HTH-like"/>
</dbReference>
<keyword evidence="2" id="KW-0238">DNA-binding</keyword>
<evidence type="ECO:0000259" key="4">
    <source>
        <dbReference type="PROSITE" id="PS01124"/>
    </source>
</evidence>
<gene>
    <name evidence="5" type="primary">msmR_1</name>
    <name evidence="5" type="ORF">Selli2_06820</name>
</gene>
<proteinExistence type="predicted"/>
<dbReference type="CDD" id="cd06986">
    <property type="entry name" value="cupin_MmsR-like_N"/>
    <property type="match status" value="1"/>
</dbReference>
<keyword evidence="3" id="KW-0804">Transcription</keyword>
<organism evidence="5 6">
    <name type="scientific">Sellimonas catena</name>
    <dbReference type="NCBI Taxonomy" id="2994035"/>
    <lineage>
        <taxon>Bacteria</taxon>
        <taxon>Bacillati</taxon>
        <taxon>Bacillota</taxon>
        <taxon>Clostridia</taxon>
        <taxon>Lachnospirales</taxon>
        <taxon>Lachnospiraceae</taxon>
        <taxon>Sellimonas</taxon>
    </lineage>
</organism>
<dbReference type="Pfam" id="PF02311">
    <property type="entry name" value="AraC_binding"/>
    <property type="match status" value="1"/>
</dbReference>
<feature type="domain" description="HTH araC/xylS-type" evidence="4">
    <location>
        <begin position="188"/>
        <end position="286"/>
    </location>
</feature>
<evidence type="ECO:0000256" key="2">
    <source>
        <dbReference type="ARBA" id="ARBA00023125"/>
    </source>
</evidence>
<dbReference type="PRINTS" id="PR00032">
    <property type="entry name" value="HTHARAC"/>
</dbReference>
<reference evidence="5" key="2">
    <citation type="submission" date="2022-11" db="EMBL/GenBank/DDBJ databases">
        <title>Draft genome sequence of Sellimonas catena strain 18CBH55.</title>
        <authorList>
            <person name="Hisatomi A."/>
            <person name="Ohkuma M."/>
            <person name="Sakamoto M."/>
        </authorList>
    </citation>
    <scope>NUCLEOTIDE SEQUENCE</scope>
    <source>
        <strain evidence="5">18CBH55</strain>
    </source>
</reference>
<reference evidence="5" key="1">
    <citation type="submission" date="2022-11" db="EMBL/GenBank/DDBJ databases">
        <title>Draft genome sequence of Sellimonas catena strain 18CBH55.</title>
        <authorList>
            <person name="Atsushi H."/>
            <person name="Moriya O."/>
            <person name="Mitsuo S."/>
        </authorList>
    </citation>
    <scope>NUCLEOTIDE SEQUENCE</scope>
    <source>
        <strain evidence="5">18CBH55</strain>
    </source>
</reference>
<evidence type="ECO:0000256" key="3">
    <source>
        <dbReference type="ARBA" id="ARBA00023163"/>
    </source>
</evidence>
<dbReference type="InterPro" id="IPR009057">
    <property type="entry name" value="Homeodomain-like_sf"/>
</dbReference>
<dbReference type="InterPro" id="IPR003313">
    <property type="entry name" value="AraC-bd"/>
</dbReference>
<dbReference type="InterPro" id="IPR018062">
    <property type="entry name" value="HTH_AraC-typ_CS"/>
</dbReference>
<protein>
    <submittedName>
        <fullName evidence="5">Msm operon regulatory protein</fullName>
    </submittedName>
</protein>